<sequence>MIDLSQPSIKGFVHNEVDAEKMLSMPAFGHLKYLESLNLEVTPLSAEVIPPLSSFAALKYLYLKSDFLSDPALHALSSASNLIHLGFCGNILSSSGLLQFVPPATLCVLDLRGCWILTGDAISTFCRHHPMIEVKHELIQELKANRVVFPNFINIGNLIR</sequence>
<dbReference type="SUPFAM" id="SSF52047">
    <property type="entry name" value="RNI-like"/>
    <property type="match status" value="1"/>
</dbReference>
<protein>
    <submittedName>
        <fullName evidence="1">Uncharacterized protein</fullName>
    </submittedName>
</protein>
<organism evidence="1">
    <name type="scientific">Arundo donax</name>
    <name type="common">Giant reed</name>
    <name type="synonym">Donax arundinaceus</name>
    <dbReference type="NCBI Taxonomy" id="35708"/>
    <lineage>
        <taxon>Eukaryota</taxon>
        <taxon>Viridiplantae</taxon>
        <taxon>Streptophyta</taxon>
        <taxon>Embryophyta</taxon>
        <taxon>Tracheophyta</taxon>
        <taxon>Spermatophyta</taxon>
        <taxon>Magnoliopsida</taxon>
        <taxon>Liliopsida</taxon>
        <taxon>Poales</taxon>
        <taxon>Poaceae</taxon>
        <taxon>PACMAD clade</taxon>
        <taxon>Arundinoideae</taxon>
        <taxon>Arundineae</taxon>
        <taxon>Arundo</taxon>
    </lineage>
</organism>
<reference evidence="1" key="1">
    <citation type="submission" date="2014-09" db="EMBL/GenBank/DDBJ databases">
        <authorList>
            <person name="Magalhaes I.L.F."/>
            <person name="Oliveira U."/>
            <person name="Santos F.R."/>
            <person name="Vidigal T.H.D.A."/>
            <person name="Brescovit A.D."/>
            <person name="Santos A.J."/>
        </authorList>
    </citation>
    <scope>NUCLEOTIDE SEQUENCE</scope>
    <source>
        <tissue evidence="1">Shoot tissue taken approximately 20 cm above the soil surface</tissue>
    </source>
</reference>
<dbReference type="InterPro" id="IPR032675">
    <property type="entry name" value="LRR_dom_sf"/>
</dbReference>
<accession>A0A0A9E8F2</accession>
<proteinExistence type="predicted"/>
<dbReference type="EMBL" id="GBRH01205633">
    <property type="protein sequence ID" value="JAD92262.1"/>
    <property type="molecule type" value="Transcribed_RNA"/>
</dbReference>
<dbReference type="AlphaFoldDB" id="A0A0A9E8F2"/>
<name>A0A0A9E8F2_ARUDO</name>
<evidence type="ECO:0000313" key="1">
    <source>
        <dbReference type="EMBL" id="JAD92262.1"/>
    </source>
</evidence>
<dbReference type="Gene3D" id="3.80.10.10">
    <property type="entry name" value="Ribonuclease Inhibitor"/>
    <property type="match status" value="1"/>
</dbReference>
<reference evidence="1" key="2">
    <citation type="journal article" date="2015" name="Data Brief">
        <title>Shoot transcriptome of the giant reed, Arundo donax.</title>
        <authorList>
            <person name="Barrero R.A."/>
            <person name="Guerrero F.D."/>
            <person name="Moolhuijzen P."/>
            <person name="Goolsby J.A."/>
            <person name="Tidwell J."/>
            <person name="Bellgard S.E."/>
            <person name="Bellgard M.I."/>
        </authorList>
    </citation>
    <scope>NUCLEOTIDE SEQUENCE</scope>
    <source>
        <tissue evidence="1">Shoot tissue taken approximately 20 cm above the soil surface</tissue>
    </source>
</reference>